<feature type="domain" description="Ig-like" evidence="1">
    <location>
        <begin position="1017"/>
        <end position="1120"/>
    </location>
</feature>
<gene>
    <name evidence="2" type="ORF">EWM62_05500</name>
</gene>
<dbReference type="InterPro" id="IPR003599">
    <property type="entry name" value="Ig_sub"/>
</dbReference>
<dbReference type="Proteomes" id="UP000293331">
    <property type="component" value="Unassembled WGS sequence"/>
</dbReference>
<dbReference type="Pfam" id="PF19081">
    <property type="entry name" value="Ig_7"/>
    <property type="match status" value="19"/>
</dbReference>
<dbReference type="InterPro" id="IPR044023">
    <property type="entry name" value="Ig_7"/>
</dbReference>
<comment type="caution">
    <text evidence="2">The sequence shown here is derived from an EMBL/GenBank/DDBJ whole genome shotgun (WGS) entry which is preliminary data.</text>
</comment>
<evidence type="ECO:0000259" key="1">
    <source>
        <dbReference type="PROSITE" id="PS50835"/>
    </source>
</evidence>
<sequence>MKTSTFFSRYIALLFLLLFSTVKIYGQRLYATTQASSSASLLCLGCVVTDKSQAIDGDFQTHSTLNVTVGVLASTYQELIFPGAGKVAANTPVSIKLGSGDNLLDLTALGGIRIQAFNGGSPVGGAVNAATLVSALSNNNQVQLTITPNKVYDRVRVTLNGGLLGALSSIYLYEAFYNGPASVACNNAFDELHGISAGLLNLGVDVGGVAHPQNAIDGDINTASTLNAGVAAVGAYAQQTIIYEKLSVLGDSIRMTLSLPQAILDAGVLADISISTYNGNTSNNDAISFNSALITLRLLDLAAGRRRVTITYAPTKVFDRVQLRLGGGLASALSTLNLHEAAKLIPRPVIKFNNVVTNNANVCAGDAVTLTATAIPNTTFNWYTAATGGSPVHTGASYSPGVLAATTTYYVSAARNGCTDESERTAVTVTVNLIPAAPVITNNNISVCPGGTVTFTAQLVSGVTVKWYTSATGGTAIATGNSFTTGAINATTIFYAEATTGGTCPSPTRTAVTAMLSPLPAAPALTDNDVTICDGDVAVLSIASPVAGQTYNWYSTATGGTTLYTGINFTTPVLHTDAKYYAEAVNATGCESSTRVAANITVSPKPANPVLAANDMTIMAGQTATINVTNAQTGVSYKWYTSAGAATPVHTGGNYATPQLYTNTTYYVAAVNAAGCESASRTSITINVTIDNNSPCTFANTQTSSTNGICIGCNITNDALATDADTTTASTIRILAGLVGGYAQQNMVFQQPGFAGDTVKLVLSTPVGLADAAVLGQISLALYNGGTLVQRYTLNNNLLTVRLLGGGNRYAVYIPATGAYDRVQVRLTSGVATLLTSLNVYYAVQQYPTPVFADGAPQVCSGNPVTLKVNTPTNGTIKWYTSPVGGASVFTGTTYTTGNLTTTTTYYAEYSRGACVSPTRYPITVTVNDPPAKPIVIPPSATITAGQTATFKATAATGAIVKWYETLTGGTAVFTGNTFTTPVLSTSKTYYAEAVLGSCPSPDRTVLPVTVTPVVVPNVTVVPPTQAVDPGTSATLTASSTTPNVTFNWYTQPTGGTIIYTGATFNTPPVFTPTTYYAEAVVTATGVKSATRASGTITLNSVSNNPVPCDAAISQTNAVGGGLLCVLCNISNPNGAIDNNRNTFTQLNVPIGLLGGYAEQTLRFANTGRAGDSVVVELGIPGSLASVGVLSQISYATYNGATFNNDRTALNGALITVTLLNGTSRFRIAFKAGADFDRVELRLNSGVAGVFSSLNIYDAAQEVAAPVISASPVTVCQGTQATLTATVPSHVTVRWYTSPAGGSPVFTGAVFNTPVLNSSRTYYAEASRTADGCTQTTRTPVKVNVTPTPAAPVVNVPTVTVCSGQPATFTANAVAGVSFAWYTTPTGGTAVFTGNPFTTGPLTASATYYVEAQGTGACGSSTRTQVTANVTATPLVPVISQNPTQTCSGSSAVLTATSTQPGVTFNWYNTATGGAPIFTGATFTTSNLTASRSYYVEAASGSCTSSTRAKADVVVNPTPVAPTVTINPAGGQIASGQTATLTASSTTAGATFRWYTSETGGTPIHTGSTFTTPALTSSITYYVESVLAATGCTSPTRTPVTVKVNPIFSTSCDFASTQTTNVNGGLACIGCAVNNENNAVDADTTSASQLSLPIAVLGSYVSQTLIFGDQGNAGDSITVKISAPSSLLAAGVLNRIQVASYMGATYNGDRTSINASLISLRILAGETTAIIRFAPTANFDRIEVRLNSAVSVFNSINIFYATKQVDAPKVTASTVNICSGNKATFTINNPKANVTYRWYTAAVGGTLVATGTSFTTDVLTSTQIYYAEASRTSNGCVNPNRVAVTANVTPSPVNPILNQTTATICAGDNATFTVTNAGGATVRWYNAATNGTLLFTGTSYTVSPQVTTSYYAEVVNGACTSPARTKATVTVNPRPSKPGVAAANVTVCNGSPATLTVQNPEAGVTYNWYTAATGGTLAYTGATVTTDPVTANTSYYVEAANTATGCTNNGGRTRVNITVSGEVNAPVLSATTTSVCSGGTVTISVNNPVAGQQYNFYTAATGGTLVFTGTSYTINNVSADVSYFVEAASGTCTSATRTRTDITVTTAPTPPQVQAPAGGLTACDGSDVTISISNPQPDLVYRWYSAATGGTLLYTGTEYTTSITATKTFYVEAASAGNCNPSTRTPVTVTVSPLPPDPTVESASVTVCPGSNATLRVTSPQAGITYRWYNSPAQTTVLFTGTTYVTDPITATTNFYVAAFNSAGCSSANLAQVQVRTRPAPAAPVVANGNPVTTCEGTTATIGVTDAQAGYTYNFYTVATGGTPTFTGTSFVTPVLSANTTYYVEAVNDDGCPSTTRTTVTVNVNAAPTAPTAAATGTEVCPNYSTTLTATATGGATVKWYAAATGGPVLATGNSFVTTVLSSNTTYYAEAVSAASGCASLTRTPVTVTILGPLPAPVVSVSNTTSSSVTFSYTAVAGAVAYQVSLDNGSTFSSPSSGAAGLFHTVMGLNPNQSVTIIVRAVGNVDCQLGTNSTAVIGIAANPFGDGIFVPNAFTPNADGNNDILYVYGNTIQKLTFSVYDQWGEQQFRSTNLSSGWDGTYKGHAQPVGVYVYYVEATLISGQVVKKKGTVTLIR</sequence>
<keyword evidence="3" id="KW-1185">Reference proteome</keyword>
<dbReference type="SMART" id="SM00060">
    <property type="entry name" value="FN3"/>
    <property type="match status" value="2"/>
</dbReference>
<dbReference type="OrthoDB" id="1236981at2"/>
<organism evidence="2 3">
    <name type="scientific">Mucilaginibacter terrigena</name>
    <dbReference type="NCBI Taxonomy" id="2492395"/>
    <lineage>
        <taxon>Bacteria</taxon>
        <taxon>Pseudomonadati</taxon>
        <taxon>Bacteroidota</taxon>
        <taxon>Sphingobacteriia</taxon>
        <taxon>Sphingobacteriales</taxon>
        <taxon>Sphingobacteriaceae</taxon>
        <taxon>Mucilaginibacter</taxon>
    </lineage>
</organism>
<proteinExistence type="predicted"/>
<dbReference type="PROSITE" id="PS50835">
    <property type="entry name" value="IG_LIKE"/>
    <property type="match status" value="1"/>
</dbReference>
<name>A0A4Q5LPR6_9SPHI</name>
<dbReference type="InterPro" id="IPR003961">
    <property type="entry name" value="FN3_dom"/>
</dbReference>
<dbReference type="InterPro" id="IPR013783">
    <property type="entry name" value="Ig-like_fold"/>
</dbReference>
<protein>
    <submittedName>
        <fullName evidence="2">Gliding motility-associated C-terminal domain-containing protein</fullName>
    </submittedName>
</protein>
<dbReference type="RefSeq" id="WP_129875656.1">
    <property type="nucleotide sequence ID" value="NZ_SEWG01000002.1"/>
</dbReference>
<evidence type="ECO:0000313" key="2">
    <source>
        <dbReference type="EMBL" id="RYU91397.1"/>
    </source>
</evidence>
<reference evidence="2 3" key="1">
    <citation type="submission" date="2019-02" db="EMBL/GenBank/DDBJ databases">
        <title>Bacterial novel species Mucilaginibacter sp. 17JY9-4 isolated from soil.</title>
        <authorList>
            <person name="Jung H.-Y."/>
        </authorList>
    </citation>
    <scope>NUCLEOTIDE SEQUENCE [LARGE SCALE GENOMIC DNA]</scope>
    <source>
        <strain evidence="2 3">17JY9-4</strain>
    </source>
</reference>
<dbReference type="InterPro" id="IPR026341">
    <property type="entry name" value="T9SS_type_B"/>
</dbReference>
<accession>A0A4Q5LPR6</accession>
<dbReference type="Gene3D" id="2.60.40.10">
    <property type="entry name" value="Immunoglobulins"/>
    <property type="match status" value="1"/>
</dbReference>
<dbReference type="SMART" id="SM00409">
    <property type="entry name" value="IG"/>
    <property type="match status" value="8"/>
</dbReference>
<dbReference type="InterPro" id="IPR007110">
    <property type="entry name" value="Ig-like_dom"/>
</dbReference>
<dbReference type="Pfam" id="PF13585">
    <property type="entry name" value="CHU_C"/>
    <property type="match status" value="1"/>
</dbReference>
<dbReference type="EMBL" id="SEWG01000002">
    <property type="protein sequence ID" value="RYU91397.1"/>
    <property type="molecule type" value="Genomic_DNA"/>
</dbReference>
<evidence type="ECO:0000313" key="3">
    <source>
        <dbReference type="Proteomes" id="UP000293331"/>
    </source>
</evidence>
<dbReference type="NCBIfam" id="TIGR04131">
    <property type="entry name" value="Bac_Flav_CTERM"/>
    <property type="match status" value="1"/>
</dbReference>